<dbReference type="Gene3D" id="1.10.1030.10">
    <property type="entry name" value="Carbamoyl-phosphate synthetase, large subunit oligomerisation domain"/>
    <property type="match status" value="1"/>
</dbReference>
<keyword evidence="3" id="KW-1185">Reference proteome</keyword>
<dbReference type="InterPro" id="IPR036897">
    <property type="entry name" value="CarbamoylP_synth_lsu_oligo_sf"/>
</dbReference>
<dbReference type="AlphaFoldDB" id="A0A2U1KDI9"/>
<dbReference type="STRING" id="35608.A0A2U1KDI9"/>
<organism evidence="2 3">
    <name type="scientific">Artemisia annua</name>
    <name type="common">Sweet wormwood</name>
    <dbReference type="NCBI Taxonomy" id="35608"/>
    <lineage>
        <taxon>Eukaryota</taxon>
        <taxon>Viridiplantae</taxon>
        <taxon>Streptophyta</taxon>
        <taxon>Embryophyta</taxon>
        <taxon>Tracheophyta</taxon>
        <taxon>Spermatophyta</taxon>
        <taxon>Magnoliopsida</taxon>
        <taxon>eudicotyledons</taxon>
        <taxon>Gunneridae</taxon>
        <taxon>Pentapetalae</taxon>
        <taxon>asterids</taxon>
        <taxon>campanulids</taxon>
        <taxon>Asterales</taxon>
        <taxon>Asteraceae</taxon>
        <taxon>Asteroideae</taxon>
        <taxon>Anthemideae</taxon>
        <taxon>Artemisiinae</taxon>
        <taxon>Artemisia</taxon>
    </lineage>
</organism>
<sequence length="176" mass="19369">MADKSFEIGILVNDVGGQIGNDVNMNRDIVAIIVGEMNQKVVRSLTIVLDVTKFATAKKFAREAIEKLLGSKLVLNTQMKSIVELMLVRNMCEEAFQNVENHTVPVPGESAMKGSFEVDVIHESSSVVKWFLGQLGESANVVKYSVAKLLQLTRDEFNDVKKHGLSDKKIVYAAAS</sequence>
<name>A0A2U1KDI9_ARTAN</name>
<evidence type="ECO:0000313" key="3">
    <source>
        <dbReference type="Proteomes" id="UP000245207"/>
    </source>
</evidence>
<evidence type="ECO:0000259" key="1">
    <source>
        <dbReference type="Pfam" id="PF02787"/>
    </source>
</evidence>
<evidence type="ECO:0000313" key="2">
    <source>
        <dbReference type="EMBL" id="PWA34839.1"/>
    </source>
</evidence>
<proteinExistence type="predicted"/>
<dbReference type="EMBL" id="PKPP01021401">
    <property type="protein sequence ID" value="PWA34839.1"/>
    <property type="molecule type" value="Genomic_DNA"/>
</dbReference>
<dbReference type="SUPFAM" id="SSF48108">
    <property type="entry name" value="Carbamoyl phosphate synthetase, large subunit connection domain"/>
    <property type="match status" value="1"/>
</dbReference>
<dbReference type="Proteomes" id="UP000245207">
    <property type="component" value="Unassembled WGS sequence"/>
</dbReference>
<reference evidence="2 3" key="1">
    <citation type="journal article" date="2018" name="Mol. Plant">
        <title>The genome of Artemisia annua provides insight into the evolution of Asteraceae family and artemisinin biosynthesis.</title>
        <authorList>
            <person name="Shen Q."/>
            <person name="Zhang L."/>
            <person name="Liao Z."/>
            <person name="Wang S."/>
            <person name="Yan T."/>
            <person name="Shi P."/>
            <person name="Liu M."/>
            <person name="Fu X."/>
            <person name="Pan Q."/>
            <person name="Wang Y."/>
            <person name="Lv Z."/>
            <person name="Lu X."/>
            <person name="Zhang F."/>
            <person name="Jiang W."/>
            <person name="Ma Y."/>
            <person name="Chen M."/>
            <person name="Hao X."/>
            <person name="Li L."/>
            <person name="Tang Y."/>
            <person name="Lv G."/>
            <person name="Zhou Y."/>
            <person name="Sun X."/>
            <person name="Brodelius P.E."/>
            <person name="Rose J.K.C."/>
            <person name="Tang K."/>
        </authorList>
    </citation>
    <scope>NUCLEOTIDE SEQUENCE [LARGE SCALE GENOMIC DNA]</scope>
    <source>
        <strain evidence="3">cv. Huhao1</strain>
        <tissue evidence="2">Leaf</tissue>
    </source>
</reference>
<gene>
    <name evidence="2" type="ORF">CTI12_AA615260</name>
</gene>
<dbReference type="InterPro" id="IPR005480">
    <property type="entry name" value="CPSase_lsu_oligo"/>
</dbReference>
<protein>
    <submittedName>
        <fullName evidence="2">Carbamoyl-phosphate synthase B</fullName>
    </submittedName>
</protein>
<dbReference type="Pfam" id="PF02787">
    <property type="entry name" value="CPSase_L_D3"/>
    <property type="match status" value="1"/>
</dbReference>
<feature type="domain" description="Carbamoyl-phosphate synthetase large subunit oligomerisation" evidence="1">
    <location>
        <begin position="110"/>
        <end position="171"/>
    </location>
</feature>
<accession>A0A2U1KDI9</accession>
<comment type="caution">
    <text evidence="2">The sequence shown here is derived from an EMBL/GenBank/DDBJ whole genome shotgun (WGS) entry which is preliminary data.</text>
</comment>